<keyword evidence="4" id="KW-1185">Reference proteome</keyword>
<evidence type="ECO:0000313" key="4">
    <source>
        <dbReference type="Proteomes" id="UP000430692"/>
    </source>
</evidence>
<protein>
    <submittedName>
        <fullName evidence="3">IS200/IS605 family element transposase accessory protein TnpB</fullName>
    </submittedName>
</protein>
<dbReference type="EMBL" id="WUUL01000004">
    <property type="protein sequence ID" value="MXQ53541.1"/>
    <property type="molecule type" value="Genomic_DNA"/>
</dbReference>
<dbReference type="GO" id="GO:0003677">
    <property type="term" value="F:DNA binding"/>
    <property type="evidence" value="ECO:0007669"/>
    <property type="project" value="UniProtKB-KW"/>
</dbReference>
<proteinExistence type="predicted"/>
<feature type="domain" description="Cas12f1-like TNB" evidence="2">
    <location>
        <begin position="51"/>
        <end position="115"/>
    </location>
</feature>
<organism evidence="3 4">
    <name type="scientific">Shimazuella alba</name>
    <dbReference type="NCBI Taxonomy" id="2690964"/>
    <lineage>
        <taxon>Bacteria</taxon>
        <taxon>Bacillati</taxon>
        <taxon>Bacillota</taxon>
        <taxon>Bacilli</taxon>
        <taxon>Bacillales</taxon>
        <taxon>Thermoactinomycetaceae</taxon>
        <taxon>Shimazuella</taxon>
    </lineage>
</organism>
<sequence length="135" mass="15676">MKSQNHKISRQIVNHVLIHDVGVIRMEDLTDIRNTAKSKKESGRNLHSWSFYELKEFIKYKAEMVGIRFEEVDPKYTSQTSKCEHHEKSNRKGLVFKCKSCDYTTHADLNGVINIGKAISGGYLVRRKRKKVKLP</sequence>
<evidence type="ECO:0000259" key="2">
    <source>
        <dbReference type="Pfam" id="PF07282"/>
    </source>
</evidence>
<comment type="caution">
    <text evidence="3">The sequence shown here is derived from an EMBL/GenBank/DDBJ whole genome shotgun (WGS) entry which is preliminary data.</text>
</comment>
<reference evidence="3 4" key="1">
    <citation type="submission" date="2019-12" db="EMBL/GenBank/DDBJ databases">
        <title>Whole-genome analyses of novel actinobacteria.</title>
        <authorList>
            <person name="Sahin N."/>
            <person name="Saygin H."/>
        </authorList>
    </citation>
    <scope>NUCLEOTIDE SEQUENCE [LARGE SCALE GENOMIC DNA]</scope>
    <source>
        <strain evidence="3 4">KC615</strain>
    </source>
</reference>
<dbReference type="NCBIfam" id="NF040570">
    <property type="entry name" value="guided_TnpB"/>
    <property type="match status" value="1"/>
</dbReference>
<accession>A0A6I4VSX6</accession>
<gene>
    <name evidence="3" type="primary">tnpB</name>
    <name evidence="3" type="ORF">GSM42_07325</name>
</gene>
<dbReference type="Proteomes" id="UP000430692">
    <property type="component" value="Unassembled WGS sequence"/>
</dbReference>
<name>A0A6I4VSX6_9BACL</name>
<dbReference type="InterPro" id="IPR010095">
    <property type="entry name" value="Cas12f1-like_TNB"/>
</dbReference>
<dbReference type="AlphaFoldDB" id="A0A6I4VSX6"/>
<keyword evidence="1" id="KW-0238">DNA-binding</keyword>
<dbReference type="NCBIfam" id="TIGR01766">
    <property type="entry name" value="IS200/IS605 family accessory protein TnpB-like domain"/>
    <property type="match status" value="1"/>
</dbReference>
<evidence type="ECO:0000313" key="3">
    <source>
        <dbReference type="EMBL" id="MXQ53541.1"/>
    </source>
</evidence>
<dbReference type="Pfam" id="PF07282">
    <property type="entry name" value="Cas12f1-like_TNB"/>
    <property type="match status" value="1"/>
</dbReference>
<evidence type="ECO:0000256" key="1">
    <source>
        <dbReference type="ARBA" id="ARBA00023125"/>
    </source>
</evidence>